<comment type="caution">
    <text evidence="8">The sequence shown here is derived from an EMBL/GenBank/DDBJ whole genome shotgun (WGS) entry which is preliminary data.</text>
</comment>
<keyword evidence="3 6" id="KW-0547">Nucleotide-binding</keyword>
<proteinExistence type="predicted"/>
<evidence type="ECO:0000313" key="9">
    <source>
        <dbReference type="Proteomes" id="UP001175261"/>
    </source>
</evidence>
<dbReference type="Gene3D" id="1.10.510.10">
    <property type="entry name" value="Transferase(Phosphotransferase) domain 1"/>
    <property type="match status" value="1"/>
</dbReference>
<dbReference type="SUPFAM" id="SSF56112">
    <property type="entry name" value="Protein kinase-like (PK-like)"/>
    <property type="match status" value="1"/>
</dbReference>
<dbReference type="GO" id="GO:0004674">
    <property type="term" value="F:protein serine/threonine kinase activity"/>
    <property type="evidence" value="ECO:0007669"/>
    <property type="project" value="UniProtKB-KW"/>
</dbReference>
<dbReference type="PROSITE" id="PS00107">
    <property type="entry name" value="PROTEIN_KINASE_ATP"/>
    <property type="match status" value="1"/>
</dbReference>
<dbReference type="PANTHER" id="PTHR45646:SF11">
    <property type="entry name" value="SERINE_THREONINE-PROTEIN KINASE DOA"/>
    <property type="match status" value="1"/>
</dbReference>
<dbReference type="AlphaFoldDB" id="A0AA39LAH9"/>
<evidence type="ECO:0000313" key="8">
    <source>
        <dbReference type="EMBL" id="KAK0390093.1"/>
    </source>
</evidence>
<gene>
    <name evidence="8" type="ORF">NLU13_3666</name>
</gene>
<name>A0AA39LAH9_SARSR</name>
<organism evidence="8 9">
    <name type="scientific">Sarocladium strictum</name>
    <name type="common">Black bundle disease fungus</name>
    <name type="synonym">Acremonium strictum</name>
    <dbReference type="NCBI Taxonomy" id="5046"/>
    <lineage>
        <taxon>Eukaryota</taxon>
        <taxon>Fungi</taxon>
        <taxon>Dikarya</taxon>
        <taxon>Ascomycota</taxon>
        <taxon>Pezizomycotina</taxon>
        <taxon>Sordariomycetes</taxon>
        <taxon>Hypocreomycetidae</taxon>
        <taxon>Hypocreales</taxon>
        <taxon>Sarocladiaceae</taxon>
        <taxon>Sarocladium</taxon>
    </lineage>
</organism>
<dbReference type="InterPro" id="IPR051175">
    <property type="entry name" value="CLK_kinases"/>
</dbReference>
<evidence type="ECO:0000256" key="1">
    <source>
        <dbReference type="ARBA" id="ARBA00022527"/>
    </source>
</evidence>
<protein>
    <recommendedName>
        <fullName evidence="7">Protein kinase domain-containing protein</fullName>
    </recommendedName>
</protein>
<evidence type="ECO:0000259" key="7">
    <source>
        <dbReference type="PROSITE" id="PS50011"/>
    </source>
</evidence>
<dbReference type="Proteomes" id="UP001175261">
    <property type="component" value="Unassembled WGS sequence"/>
</dbReference>
<reference evidence="8" key="1">
    <citation type="submission" date="2022-10" db="EMBL/GenBank/DDBJ databases">
        <title>Determination and structural analysis of whole genome sequence of Sarocladium strictum F4-1.</title>
        <authorList>
            <person name="Hu L."/>
            <person name="Jiang Y."/>
        </authorList>
    </citation>
    <scope>NUCLEOTIDE SEQUENCE</scope>
    <source>
        <strain evidence="8">F4-1</strain>
    </source>
</reference>
<dbReference type="EMBL" id="JAPDFR010000002">
    <property type="protein sequence ID" value="KAK0390093.1"/>
    <property type="molecule type" value="Genomic_DNA"/>
</dbReference>
<feature type="binding site" evidence="6">
    <location>
        <position position="102"/>
    </location>
    <ligand>
        <name>ATP</name>
        <dbReference type="ChEBI" id="CHEBI:30616"/>
    </ligand>
</feature>
<dbReference type="PROSITE" id="PS50011">
    <property type="entry name" value="PROTEIN_KINASE_DOM"/>
    <property type="match status" value="1"/>
</dbReference>
<dbReference type="GO" id="GO:0005634">
    <property type="term" value="C:nucleus"/>
    <property type="evidence" value="ECO:0007669"/>
    <property type="project" value="TreeGrafter"/>
</dbReference>
<evidence type="ECO:0000256" key="3">
    <source>
        <dbReference type="ARBA" id="ARBA00022741"/>
    </source>
</evidence>
<evidence type="ECO:0000256" key="2">
    <source>
        <dbReference type="ARBA" id="ARBA00022679"/>
    </source>
</evidence>
<keyword evidence="5 6" id="KW-0067">ATP-binding</keyword>
<feature type="domain" description="Protein kinase" evidence="7">
    <location>
        <begin position="73"/>
        <end position="425"/>
    </location>
</feature>
<dbReference type="InterPro" id="IPR000719">
    <property type="entry name" value="Prot_kinase_dom"/>
</dbReference>
<dbReference type="Pfam" id="PF00069">
    <property type="entry name" value="Pkinase"/>
    <property type="match status" value="2"/>
</dbReference>
<evidence type="ECO:0000256" key="5">
    <source>
        <dbReference type="ARBA" id="ARBA00022840"/>
    </source>
</evidence>
<dbReference type="GO" id="GO:0043484">
    <property type="term" value="P:regulation of RNA splicing"/>
    <property type="evidence" value="ECO:0007669"/>
    <property type="project" value="TreeGrafter"/>
</dbReference>
<dbReference type="Gene3D" id="3.30.200.20">
    <property type="entry name" value="Phosphorylase Kinase, domain 1"/>
    <property type="match status" value="1"/>
</dbReference>
<dbReference type="SMART" id="SM00220">
    <property type="entry name" value="S_TKc"/>
    <property type="match status" value="1"/>
</dbReference>
<evidence type="ECO:0000256" key="6">
    <source>
        <dbReference type="PROSITE-ProRule" id="PRU10141"/>
    </source>
</evidence>
<evidence type="ECO:0000256" key="4">
    <source>
        <dbReference type="ARBA" id="ARBA00022777"/>
    </source>
</evidence>
<keyword evidence="9" id="KW-1185">Reference proteome</keyword>
<keyword evidence="2" id="KW-0808">Transferase</keyword>
<dbReference type="GO" id="GO:0005524">
    <property type="term" value="F:ATP binding"/>
    <property type="evidence" value="ECO:0007669"/>
    <property type="project" value="UniProtKB-UniRule"/>
</dbReference>
<sequence>MAHLRPPRAFLLPRRVQPGYVLSFLKYNAARCRNFQMPAQTYKCHVDAEPLHRYQRGGYHPLGLGDVLNDGRYKILHKLGWGSYSTTWAAKDQSKDQYVAIKVSVSDVGNTHELDILRAISVLPRGHSGWSCVNHMLDDFTVVGPNGTHDCLVLELVGPSVADVVATHCEDDRLPAKLAKFFAHQALQGIDFLASANIGHGDLHTRNLAITMPDLNSLNETDFLDRLGKPLTGPVSRLDGKSLPCSVPSHIVRPAPFQKGDIVLSSQSVKIIDFGEAFFNNNAPKTLHTPLPIRAPEVIFGEALDHRVDLWSAGCLIFELVTGQPPFDTIMLTPPVLVQQMMGFATDGLPSRWRDKWQAMQKDLPEEDQSYTLPEWLAEVYFDDNKHAEFTREDIVSVGKIIESMLRFEPSLRVAAKDALADAWFDRG</sequence>
<accession>A0AA39LAH9</accession>
<dbReference type="InterPro" id="IPR017441">
    <property type="entry name" value="Protein_kinase_ATP_BS"/>
</dbReference>
<keyword evidence="4" id="KW-0418">Kinase</keyword>
<dbReference type="PANTHER" id="PTHR45646">
    <property type="entry name" value="SERINE/THREONINE-PROTEIN KINASE DOA-RELATED"/>
    <property type="match status" value="1"/>
</dbReference>
<dbReference type="InterPro" id="IPR011009">
    <property type="entry name" value="Kinase-like_dom_sf"/>
</dbReference>
<keyword evidence="1" id="KW-0723">Serine/threonine-protein kinase</keyword>